<evidence type="ECO:0000313" key="2">
    <source>
        <dbReference type="EMBL" id="PLN81286.1"/>
    </source>
</evidence>
<feature type="region of interest" description="Disordered" evidence="1">
    <location>
        <begin position="271"/>
        <end position="318"/>
    </location>
</feature>
<feature type="region of interest" description="Disordered" evidence="1">
    <location>
        <begin position="387"/>
        <end position="408"/>
    </location>
</feature>
<evidence type="ECO:0000256" key="1">
    <source>
        <dbReference type="SAM" id="MobiDB-lite"/>
    </source>
</evidence>
<feature type="compositionally biased region" description="Polar residues" evidence="1">
    <location>
        <begin position="276"/>
        <end position="285"/>
    </location>
</feature>
<dbReference type="EMBL" id="KZ559538">
    <property type="protein sequence ID" value="PLN81286.1"/>
    <property type="molecule type" value="Genomic_DNA"/>
</dbReference>
<sequence>MTSPSAELENSPNPRTREENQERAFIAASRRKDRSLDARLESANRASVLHKQRTGKSLNINRDIVEREAMYEEVDERYQEKLQNIINNQRYQLVQDEFRNNLYNAFALRNATAGGLQHRRAASHTPRGSINGIHKMSLDLSHLRSSISEGMHSHHTPIDSPIGTAGPASASNYVLSPTYNGSTHPHQHHHHHQQSPSYPAYMGSAITPSTPGWPQNNPWPAGFQTQHTPTPYDTGMATDMVMGTNAAGIPVTARQYRDRLASAPVIPVHGLPTATPARSASNAQHTRVRSEPTNAAAAAAAHHHHQQMQQQQYQQMQQSLALGSSPHIDLDAATATSMSTTEPIPTPDLCPTPSTAHSPATATGASAYHDDAGAGTMFSAALEMLNKEDDSSGGNTANNNTGTTTTSNGVSFSNDMFDADYAEFSQFAFALGGDEVSGMMPDAGAGPEWKFDELVALDEYPVSA</sequence>
<feature type="region of interest" description="Disordered" evidence="1">
    <location>
        <begin position="165"/>
        <end position="236"/>
    </location>
</feature>
<feature type="compositionally biased region" description="Low complexity" evidence="1">
    <location>
        <begin position="307"/>
        <end position="318"/>
    </location>
</feature>
<feature type="compositionally biased region" description="Polar residues" evidence="1">
    <location>
        <begin position="1"/>
        <end position="14"/>
    </location>
</feature>
<accession>A0A2J5HV58</accession>
<dbReference type="Proteomes" id="UP000235023">
    <property type="component" value="Unassembled WGS sequence"/>
</dbReference>
<proteinExistence type="predicted"/>
<organism evidence="2 3">
    <name type="scientific">Aspergillus taichungensis</name>
    <dbReference type="NCBI Taxonomy" id="482145"/>
    <lineage>
        <taxon>Eukaryota</taxon>
        <taxon>Fungi</taxon>
        <taxon>Dikarya</taxon>
        <taxon>Ascomycota</taxon>
        <taxon>Pezizomycotina</taxon>
        <taxon>Eurotiomycetes</taxon>
        <taxon>Eurotiomycetidae</taxon>
        <taxon>Eurotiales</taxon>
        <taxon>Aspergillaceae</taxon>
        <taxon>Aspergillus</taxon>
        <taxon>Aspergillus subgen. Circumdati</taxon>
    </lineage>
</organism>
<feature type="compositionally biased region" description="Polar residues" evidence="1">
    <location>
        <begin position="169"/>
        <end position="183"/>
    </location>
</feature>
<feature type="compositionally biased region" description="Low complexity" evidence="1">
    <location>
        <begin position="392"/>
        <end position="408"/>
    </location>
</feature>
<keyword evidence="3" id="KW-1185">Reference proteome</keyword>
<feature type="region of interest" description="Disordered" evidence="1">
    <location>
        <begin position="1"/>
        <end position="22"/>
    </location>
</feature>
<gene>
    <name evidence="2" type="ORF">BDW42DRAFT_200897</name>
</gene>
<name>A0A2J5HV58_9EURO</name>
<dbReference type="AlphaFoldDB" id="A0A2J5HV58"/>
<feature type="compositionally biased region" description="Polar residues" evidence="1">
    <location>
        <begin position="206"/>
        <end position="231"/>
    </location>
</feature>
<dbReference type="OrthoDB" id="5397087at2759"/>
<evidence type="ECO:0000313" key="3">
    <source>
        <dbReference type="Proteomes" id="UP000235023"/>
    </source>
</evidence>
<protein>
    <submittedName>
        <fullName evidence="2">Uncharacterized protein</fullName>
    </submittedName>
</protein>
<reference evidence="3" key="1">
    <citation type="submission" date="2017-12" db="EMBL/GenBank/DDBJ databases">
        <authorList>
            <consortium name="DOE Joint Genome Institute"/>
            <person name="Mondo S.J."/>
            <person name="Kjaerbolling I."/>
            <person name="Vesth T.C."/>
            <person name="Frisvad J.C."/>
            <person name="Nybo J.L."/>
            <person name="Theobald S."/>
            <person name="Kuo A."/>
            <person name="Bowyer P."/>
            <person name="Matsuda Y."/>
            <person name="Lyhne E.K."/>
            <person name="Kogle M.E."/>
            <person name="Clum A."/>
            <person name="Lipzen A."/>
            <person name="Salamov A."/>
            <person name="Ngan C.Y."/>
            <person name="Daum C."/>
            <person name="Chiniquy J."/>
            <person name="Barry K."/>
            <person name="LaButti K."/>
            <person name="Haridas S."/>
            <person name="Simmons B.A."/>
            <person name="Magnuson J.K."/>
            <person name="Mortensen U.H."/>
            <person name="Larsen T.O."/>
            <person name="Grigoriev I.V."/>
            <person name="Baker S.E."/>
            <person name="Andersen M.R."/>
            <person name="Nordberg H.P."/>
            <person name="Cantor M.N."/>
            <person name="Hua S.X."/>
        </authorList>
    </citation>
    <scope>NUCLEOTIDE SEQUENCE [LARGE SCALE GENOMIC DNA]</scope>
    <source>
        <strain evidence="3">IBT 19404</strain>
    </source>
</reference>